<evidence type="ECO:0000313" key="2">
    <source>
        <dbReference type="EMBL" id="PKK56555.1"/>
    </source>
</evidence>
<dbReference type="Proteomes" id="UP000233469">
    <property type="component" value="Unassembled WGS sequence"/>
</dbReference>
<reference evidence="2 3" key="2">
    <citation type="submission" date="2017-10" db="EMBL/GenBank/DDBJ databases">
        <title>Extensive intraspecific genome diversity in a model arbuscular mycorrhizal fungus.</title>
        <authorList>
            <person name="Chen E.C.H."/>
            <person name="Morin E."/>
            <person name="Baudet D."/>
            <person name="Noel J."/>
            <person name="Ndikumana S."/>
            <person name="Charron P."/>
            <person name="St-Onge C."/>
            <person name="Giorgi J."/>
            <person name="Grigoriev I.V."/>
            <person name="Roux C."/>
            <person name="Martin F.M."/>
            <person name="Corradi N."/>
        </authorList>
    </citation>
    <scope>NUCLEOTIDE SEQUENCE [LARGE SCALE GENOMIC DNA]</scope>
    <source>
        <strain evidence="2 3">C2</strain>
    </source>
</reference>
<sequence>MIRNLPFCFSERKFLIFLIYDKRGREEKKKNEKGKWKGKVKNEREKDKKGGRTKGKKAQLTIQNLPFCFSERKFLIFLIYDKRGRKEKKKNEKGKWKGKVKNERKKDEKGGRTKGKGKFLIFLIYDKGEGKRKKERKGKVKRENEK</sequence>
<dbReference type="AlphaFoldDB" id="A0A2N1M4K0"/>
<feature type="compositionally biased region" description="Basic and acidic residues" evidence="1">
    <location>
        <begin position="29"/>
        <end position="50"/>
    </location>
</feature>
<accession>A0A2N1M4K0</accession>
<evidence type="ECO:0000313" key="3">
    <source>
        <dbReference type="Proteomes" id="UP000233469"/>
    </source>
</evidence>
<feature type="compositionally biased region" description="Basic and acidic residues" evidence="1">
    <location>
        <begin position="86"/>
        <end position="111"/>
    </location>
</feature>
<evidence type="ECO:0000256" key="1">
    <source>
        <dbReference type="SAM" id="MobiDB-lite"/>
    </source>
</evidence>
<feature type="region of interest" description="Disordered" evidence="1">
    <location>
        <begin position="86"/>
        <end position="114"/>
    </location>
</feature>
<proteinExistence type="predicted"/>
<comment type="caution">
    <text evidence="2">The sequence shown here is derived from an EMBL/GenBank/DDBJ whole genome shotgun (WGS) entry which is preliminary data.</text>
</comment>
<gene>
    <name evidence="2" type="ORF">RhiirC2_721793</name>
</gene>
<dbReference type="EMBL" id="LLXL01005456">
    <property type="protein sequence ID" value="PKK56555.1"/>
    <property type="molecule type" value="Genomic_DNA"/>
</dbReference>
<organism evidence="2 3">
    <name type="scientific">Rhizophagus irregularis</name>
    <dbReference type="NCBI Taxonomy" id="588596"/>
    <lineage>
        <taxon>Eukaryota</taxon>
        <taxon>Fungi</taxon>
        <taxon>Fungi incertae sedis</taxon>
        <taxon>Mucoromycota</taxon>
        <taxon>Glomeromycotina</taxon>
        <taxon>Glomeromycetes</taxon>
        <taxon>Glomerales</taxon>
        <taxon>Glomeraceae</taxon>
        <taxon>Rhizophagus</taxon>
    </lineage>
</organism>
<protein>
    <submittedName>
        <fullName evidence="2">Uncharacterized protein</fullName>
    </submittedName>
</protein>
<reference evidence="2 3" key="1">
    <citation type="submission" date="2016-04" db="EMBL/GenBank/DDBJ databases">
        <title>Genome analyses suggest a sexual origin of heterokaryosis in a supposedly ancient asexual fungus.</title>
        <authorList>
            <person name="Ropars J."/>
            <person name="Sedzielewska K."/>
            <person name="Noel J."/>
            <person name="Charron P."/>
            <person name="Farinelli L."/>
            <person name="Marton T."/>
            <person name="Kruger M."/>
            <person name="Pelin A."/>
            <person name="Brachmann A."/>
            <person name="Corradi N."/>
        </authorList>
    </citation>
    <scope>NUCLEOTIDE SEQUENCE [LARGE SCALE GENOMIC DNA]</scope>
    <source>
        <strain evidence="2 3">C2</strain>
    </source>
</reference>
<feature type="region of interest" description="Disordered" evidence="1">
    <location>
        <begin position="29"/>
        <end position="57"/>
    </location>
</feature>
<name>A0A2N1M4K0_9GLOM</name>